<dbReference type="RefSeq" id="WP_338006562.1">
    <property type="nucleotide sequence ID" value="NZ_JAOPKA010000044.1"/>
</dbReference>
<dbReference type="AlphaFoldDB" id="A0AAP2Z4D1"/>
<dbReference type="Pfam" id="PF23444">
    <property type="entry name" value="DUF7127"/>
    <property type="match status" value="1"/>
</dbReference>
<dbReference type="Proteomes" id="UP001321018">
    <property type="component" value="Unassembled WGS sequence"/>
</dbReference>
<reference evidence="1" key="1">
    <citation type="submission" date="2022-09" db="EMBL/GenBank/DDBJ databases">
        <title>Enrichment on poylsaccharides allowed isolation of novel metabolic and taxonomic groups of Haloarchaea.</title>
        <authorList>
            <person name="Sorokin D.Y."/>
            <person name="Elcheninov A.G."/>
            <person name="Khizhniak T.V."/>
            <person name="Kolganova T.V."/>
            <person name="Kublanov I.V."/>
        </authorList>
    </citation>
    <scope>NUCLEOTIDE SEQUENCE</scope>
    <source>
        <strain evidence="1">AArc-xg1-1</strain>
    </source>
</reference>
<accession>A0AAP2Z4D1</accession>
<gene>
    <name evidence="1" type="ORF">OB960_25720</name>
</gene>
<proteinExistence type="predicted"/>
<evidence type="ECO:0000313" key="1">
    <source>
        <dbReference type="EMBL" id="MCU4744767.1"/>
    </source>
</evidence>
<name>A0AAP2Z4D1_9EURY</name>
<evidence type="ECO:0000313" key="2">
    <source>
        <dbReference type="Proteomes" id="UP001321018"/>
    </source>
</evidence>
<comment type="caution">
    <text evidence="1">The sequence shown here is derived from an EMBL/GenBank/DDBJ whole genome shotgun (WGS) entry which is preliminary data.</text>
</comment>
<dbReference type="InterPro" id="IPR055551">
    <property type="entry name" value="DUF7127"/>
</dbReference>
<evidence type="ECO:0008006" key="3">
    <source>
        <dbReference type="Google" id="ProtNLM"/>
    </source>
</evidence>
<sequence length="77" mass="8246">MRVPQSLKDVDEHRAIVRTYEDDGGAIVVDFGPASSELAVDIVGDTVIVTDDEQVEFELPTGASDVTINNGVLTITE</sequence>
<organism evidence="1 2">
    <name type="scientific">Natronoglomus mannanivorans</name>
    <dbReference type="NCBI Taxonomy" id="2979990"/>
    <lineage>
        <taxon>Archaea</taxon>
        <taxon>Methanobacteriati</taxon>
        <taxon>Methanobacteriota</taxon>
        <taxon>Stenosarchaea group</taxon>
        <taxon>Halobacteria</taxon>
        <taxon>Halobacteriales</taxon>
        <taxon>Natrialbaceae</taxon>
        <taxon>Natronoglomus</taxon>
    </lineage>
</organism>
<dbReference type="EMBL" id="JAOPKA010000044">
    <property type="protein sequence ID" value="MCU4744767.1"/>
    <property type="molecule type" value="Genomic_DNA"/>
</dbReference>
<protein>
    <recommendedName>
        <fullName evidence="3">Hsp20/alpha crystallin family protein</fullName>
    </recommendedName>
</protein>